<dbReference type="GO" id="GO:0005886">
    <property type="term" value="C:plasma membrane"/>
    <property type="evidence" value="ECO:0007669"/>
    <property type="project" value="UniProtKB-SubCell"/>
</dbReference>
<sequence>MDSVKQTQLRMLKSGLLLNGFICIIALVFLKNPINFVVGIVFGMAISLLNFRLLYLTLNRAVQMPPPKAQAYATSRYLLRYVITGIVVYVSIQADYINVLGTIAGLTSLKLVILKTELFNSKEYFKNILKRKEER</sequence>
<dbReference type="AlphaFoldDB" id="A0A1G5JHA0"/>
<protein>
    <submittedName>
        <fullName evidence="7">ATP synthase I chain</fullName>
    </submittedName>
</protein>
<dbReference type="EMBL" id="FMUS01000019">
    <property type="protein sequence ID" value="SCY87534.1"/>
    <property type="molecule type" value="Genomic_DNA"/>
</dbReference>
<comment type="subcellular location">
    <subcellularLocation>
        <location evidence="1">Cell membrane</location>
        <topology evidence="1">Multi-pass membrane protein</topology>
    </subcellularLocation>
</comment>
<keyword evidence="8" id="KW-1185">Reference proteome</keyword>
<evidence type="ECO:0000313" key="7">
    <source>
        <dbReference type="EMBL" id="SCY87534.1"/>
    </source>
</evidence>
<keyword evidence="3 6" id="KW-0812">Transmembrane</keyword>
<dbReference type="Pfam" id="PF03899">
    <property type="entry name" value="ATP-synt_I"/>
    <property type="match status" value="1"/>
</dbReference>
<reference evidence="7 8" key="1">
    <citation type="submission" date="2016-10" db="EMBL/GenBank/DDBJ databases">
        <authorList>
            <person name="de Groot N.N."/>
        </authorList>
    </citation>
    <scope>NUCLEOTIDE SEQUENCE [LARGE SCALE GENOMIC DNA]</scope>
    <source>
        <strain evidence="7 8">DSM 18978</strain>
    </source>
</reference>
<feature type="transmembrane region" description="Helical" evidence="6">
    <location>
        <begin position="77"/>
        <end position="94"/>
    </location>
</feature>
<evidence type="ECO:0000256" key="3">
    <source>
        <dbReference type="ARBA" id="ARBA00022692"/>
    </source>
</evidence>
<gene>
    <name evidence="7" type="ORF">SAMN03080606_02853</name>
</gene>
<evidence type="ECO:0000256" key="5">
    <source>
        <dbReference type="ARBA" id="ARBA00023136"/>
    </source>
</evidence>
<accession>A0A1G5JHA0</accession>
<keyword evidence="4 6" id="KW-1133">Transmembrane helix</keyword>
<evidence type="ECO:0000256" key="4">
    <source>
        <dbReference type="ARBA" id="ARBA00022989"/>
    </source>
</evidence>
<evidence type="ECO:0000256" key="1">
    <source>
        <dbReference type="ARBA" id="ARBA00004651"/>
    </source>
</evidence>
<feature type="transmembrane region" description="Helical" evidence="6">
    <location>
        <begin position="12"/>
        <end position="30"/>
    </location>
</feature>
<evidence type="ECO:0000256" key="6">
    <source>
        <dbReference type="SAM" id="Phobius"/>
    </source>
</evidence>
<feature type="transmembrane region" description="Helical" evidence="6">
    <location>
        <begin position="100"/>
        <end position="120"/>
    </location>
</feature>
<evidence type="ECO:0000313" key="8">
    <source>
        <dbReference type="Proteomes" id="UP000198636"/>
    </source>
</evidence>
<keyword evidence="2" id="KW-1003">Cell membrane</keyword>
<proteinExistence type="predicted"/>
<organism evidence="7 8">
    <name type="scientific">Alkaliphilus peptidifermentans DSM 18978</name>
    <dbReference type="NCBI Taxonomy" id="1120976"/>
    <lineage>
        <taxon>Bacteria</taxon>
        <taxon>Bacillati</taxon>
        <taxon>Bacillota</taxon>
        <taxon>Clostridia</taxon>
        <taxon>Peptostreptococcales</taxon>
        <taxon>Natronincolaceae</taxon>
        <taxon>Alkaliphilus</taxon>
    </lineage>
</organism>
<name>A0A1G5JHA0_9FIRM</name>
<dbReference type="InterPro" id="IPR005598">
    <property type="entry name" value="ATP_synth_I"/>
</dbReference>
<dbReference type="STRING" id="1120976.SAMN03080606_02853"/>
<evidence type="ECO:0000256" key="2">
    <source>
        <dbReference type="ARBA" id="ARBA00022475"/>
    </source>
</evidence>
<dbReference type="Proteomes" id="UP000198636">
    <property type="component" value="Unassembled WGS sequence"/>
</dbReference>
<feature type="transmembrane region" description="Helical" evidence="6">
    <location>
        <begin position="36"/>
        <end position="56"/>
    </location>
</feature>
<keyword evidence="5 6" id="KW-0472">Membrane</keyword>
<dbReference type="RefSeq" id="WP_143003102.1">
    <property type="nucleotide sequence ID" value="NZ_FMUS01000019.1"/>
</dbReference>
<dbReference type="OrthoDB" id="1711023at2"/>